<feature type="transmembrane region" description="Helical" evidence="1">
    <location>
        <begin position="93"/>
        <end position="111"/>
    </location>
</feature>
<keyword evidence="1" id="KW-0472">Membrane</keyword>
<keyword evidence="1" id="KW-0812">Transmembrane</keyword>
<name>A0A173MJR0_9BACT</name>
<dbReference type="PANTHER" id="PTHR30273">
    <property type="entry name" value="PERIPLASMIC SIGNAL SENSOR AND SIGMA FACTOR ACTIVATOR FECR-RELATED"/>
    <property type="match status" value="1"/>
</dbReference>
<dbReference type="GO" id="GO:0016989">
    <property type="term" value="F:sigma factor antagonist activity"/>
    <property type="evidence" value="ECO:0007669"/>
    <property type="project" value="TreeGrafter"/>
</dbReference>
<dbReference type="Gene3D" id="3.55.50.30">
    <property type="match status" value="1"/>
</dbReference>
<reference evidence="5" key="1">
    <citation type="submission" date="2017-01" db="EMBL/GenBank/DDBJ databases">
        <authorList>
            <person name="Varghese N."/>
            <person name="Submissions S."/>
        </authorList>
    </citation>
    <scope>NUCLEOTIDE SEQUENCE [LARGE SCALE GENOMIC DNA]</scope>
    <source>
        <strain evidence="5">DSM 21054</strain>
    </source>
</reference>
<feature type="domain" description="FecR protein" evidence="2">
    <location>
        <begin position="188"/>
        <end position="283"/>
    </location>
</feature>
<evidence type="ECO:0000256" key="1">
    <source>
        <dbReference type="SAM" id="Phobius"/>
    </source>
</evidence>
<evidence type="ECO:0000313" key="4">
    <source>
        <dbReference type="EMBL" id="SIT05873.1"/>
    </source>
</evidence>
<dbReference type="InterPro" id="IPR032508">
    <property type="entry name" value="FecR_C"/>
</dbReference>
<accession>A0A173MJR0</accession>
<evidence type="ECO:0000259" key="3">
    <source>
        <dbReference type="Pfam" id="PF16344"/>
    </source>
</evidence>
<dbReference type="InterPro" id="IPR006860">
    <property type="entry name" value="FecR"/>
</dbReference>
<gene>
    <name evidence="4" type="ORF">SAMN05421788_103218</name>
</gene>
<dbReference type="STRING" id="477680.SAMN05421788_103218"/>
<dbReference type="OrthoDB" id="650486at2"/>
<evidence type="ECO:0000259" key="2">
    <source>
        <dbReference type="Pfam" id="PF04773"/>
    </source>
</evidence>
<evidence type="ECO:0000313" key="5">
    <source>
        <dbReference type="Proteomes" id="UP000186917"/>
    </source>
</evidence>
<organism evidence="4 5">
    <name type="scientific">Filimonas lacunae</name>
    <dbReference type="NCBI Taxonomy" id="477680"/>
    <lineage>
        <taxon>Bacteria</taxon>
        <taxon>Pseudomonadati</taxon>
        <taxon>Bacteroidota</taxon>
        <taxon>Chitinophagia</taxon>
        <taxon>Chitinophagales</taxon>
        <taxon>Chitinophagaceae</taxon>
        <taxon>Filimonas</taxon>
    </lineage>
</organism>
<dbReference type="Proteomes" id="UP000186917">
    <property type="component" value="Unassembled WGS sequence"/>
</dbReference>
<dbReference type="Pfam" id="PF04773">
    <property type="entry name" value="FecR"/>
    <property type="match status" value="1"/>
</dbReference>
<dbReference type="Gene3D" id="2.60.120.1440">
    <property type="match status" value="1"/>
</dbReference>
<dbReference type="AlphaFoldDB" id="A0A173MJR0"/>
<feature type="domain" description="Protein FecR C-terminal" evidence="3">
    <location>
        <begin position="325"/>
        <end position="392"/>
    </location>
</feature>
<sequence length="399" mass="44071">MANSERITFLLKAFSSQTASIAEEKELLDWLNNTDNHELVLDHIRLLLDEAAATPEAFGVDWDHLYQKILLQRNSLEAPAVTTISIYKRIRRYSAAAAMIAVMAASAWLLLRNNNKEIIPAKPVAHSTPLSTGSKIELTLSYGQIVVLDSMMEGLIRDEATGEMISVHHGSLTYSPDSKSTSAAHFHQITVPRGKQYHVVLPDGSGVWLNAQSSLRYQSAFTNNRRQVTLSGEAYFEIKNNPTAPFSVNANEVHVDVLGTAFNMMAYKDEQKVVTTLVNGSVKVSAADAVIIKPGQQAVLQNGKHHFAVSTADLDAVLAWKSGEFRFDGLDIKGVMRQVARWYNVEVVYKGNLPNNKLYGVFPRKNSVKEVLEALVLISNIQLTMEGNTITVQPGKNHS</sequence>
<dbReference type="EMBL" id="FTOR01000003">
    <property type="protein sequence ID" value="SIT05873.1"/>
    <property type="molecule type" value="Genomic_DNA"/>
</dbReference>
<dbReference type="KEGG" id="fln:FLA_3904"/>
<dbReference type="PANTHER" id="PTHR30273:SF2">
    <property type="entry name" value="PROTEIN FECR"/>
    <property type="match status" value="1"/>
</dbReference>
<keyword evidence="1" id="KW-1133">Transmembrane helix</keyword>
<protein>
    <submittedName>
        <fullName evidence="4">FecR family protein</fullName>
    </submittedName>
</protein>
<proteinExistence type="predicted"/>
<keyword evidence="5" id="KW-1185">Reference proteome</keyword>
<dbReference type="InterPro" id="IPR012373">
    <property type="entry name" value="Ferrdict_sens_TM"/>
</dbReference>
<dbReference type="FunFam" id="2.60.120.1440:FF:000001">
    <property type="entry name" value="Putative anti-sigma factor"/>
    <property type="match status" value="1"/>
</dbReference>
<dbReference type="RefSeq" id="WP_076378961.1">
    <property type="nucleotide sequence ID" value="NZ_AP017422.1"/>
</dbReference>
<dbReference type="Pfam" id="PF16344">
    <property type="entry name" value="FecR_C"/>
    <property type="match status" value="1"/>
</dbReference>